<sequence>MSNRKSLMTPEETAASLGITVEELKQLTTRGEGPTTTASTYPSSDTNQTAYSSTPSPTTPKEKIMTDPTSATFGDRERVQAEGAIQEASELANSPDWLRQVASYELRTHLNSLQPADDGLDHLRDGVREVLNEQSNDVAGMPPNEYLTHLEEREKDWLKLTETERNTLSTLLKDYRDERVSTAVDLDTSEYQAELQQDPAYVHNPQLADEAIAREAQSIQAFQDTTVDRMAEFTELAQAVQQYGEVNIGDTETRALLNEAFGYANWDRGEAPDSISRVVDKVQEVQRVDQDPSNPTPQRQSTPPERANTAEQSKHFQSLDFPQAPKPAPGAGKTNESGAKRITYKQQNPLSNEIYRPQQNGRGR</sequence>
<organism evidence="2 3">
    <name type="scientific">Candidatus Agrococcus pullicola</name>
    <dbReference type="NCBI Taxonomy" id="2838429"/>
    <lineage>
        <taxon>Bacteria</taxon>
        <taxon>Bacillati</taxon>
        <taxon>Actinomycetota</taxon>
        <taxon>Actinomycetes</taxon>
        <taxon>Micrococcales</taxon>
        <taxon>Microbacteriaceae</taxon>
        <taxon>Agrococcus</taxon>
    </lineage>
</organism>
<reference evidence="2" key="1">
    <citation type="journal article" date="2021" name="PeerJ">
        <title>Extensive microbial diversity within the chicken gut microbiome revealed by metagenomics and culture.</title>
        <authorList>
            <person name="Gilroy R."/>
            <person name="Ravi A."/>
            <person name="Getino M."/>
            <person name="Pursley I."/>
            <person name="Horton D.L."/>
            <person name="Alikhan N.F."/>
            <person name="Baker D."/>
            <person name="Gharbi K."/>
            <person name="Hall N."/>
            <person name="Watson M."/>
            <person name="Adriaenssens E.M."/>
            <person name="Foster-Nyarko E."/>
            <person name="Jarju S."/>
            <person name="Secka A."/>
            <person name="Antonio M."/>
            <person name="Oren A."/>
            <person name="Chaudhuri R.R."/>
            <person name="La Ragione R."/>
            <person name="Hildebrand F."/>
            <person name="Pallen M.J."/>
        </authorList>
    </citation>
    <scope>NUCLEOTIDE SEQUENCE</scope>
    <source>
        <strain evidence="2">ChiGjej1B1-98</strain>
    </source>
</reference>
<feature type="compositionally biased region" description="Polar residues" evidence="1">
    <location>
        <begin position="344"/>
        <end position="364"/>
    </location>
</feature>
<name>A0A9D1YVZ8_9MICO</name>
<dbReference type="EMBL" id="DXDC01000264">
    <property type="protein sequence ID" value="HIY66343.1"/>
    <property type="molecule type" value="Genomic_DNA"/>
</dbReference>
<dbReference type="AlphaFoldDB" id="A0A9D1YVZ8"/>
<evidence type="ECO:0000313" key="2">
    <source>
        <dbReference type="EMBL" id="HIY66343.1"/>
    </source>
</evidence>
<feature type="compositionally biased region" description="Polar residues" evidence="1">
    <location>
        <begin position="291"/>
        <end position="303"/>
    </location>
</feature>
<proteinExistence type="predicted"/>
<gene>
    <name evidence="2" type="ORF">H9830_08725</name>
</gene>
<protein>
    <submittedName>
        <fullName evidence="2">Uncharacterized protein</fullName>
    </submittedName>
</protein>
<feature type="compositionally biased region" description="Polar residues" evidence="1">
    <location>
        <begin position="26"/>
        <end position="51"/>
    </location>
</feature>
<accession>A0A9D1YVZ8</accession>
<feature type="region of interest" description="Disordered" evidence="1">
    <location>
        <begin position="285"/>
        <end position="364"/>
    </location>
</feature>
<feature type="region of interest" description="Disordered" evidence="1">
    <location>
        <begin position="23"/>
        <end position="69"/>
    </location>
</feature>
<evidence type="ECO:0000256" key="1">
    <source>
        <dbReference type="SAM" id="MobiDB-lite"/>
    </source>
</evidence>
<reference evidence="2" key="2">
    <citation type="submission" date="2021-04" db="EMBL/GenBank/DDBJ databases">
        <authorList>
            <person name="Gilroy R."/>
        </authorList>
    </citation>
    <scope>NUCLEOTIDE SEQUENCE</scope>
    <source>
        <strain evidence="2">ChiGjej1B1-98</strain>
    </source>
</reference>
<dbReference type="Proteomes" id="UP000824005">
    <property type="component" value="Unassembled WGS sequence"/>
</dbReference>
<comment type="caution">
    <text evidence="2">The sequence shown here is derived from an EMBL/GenBank/DDBJ whole genome shotgun (WGS) entry which is preliminary data.</text>
</comment>
<evidence type="ECO:0000313" key="3">
    <source>
        <dbReference type="Proteomes" id="UP000824005"/>
    </source>
</evidence>